<dbReference type="EMBL" id="JAMZIH010000034">
    <property type="protein sequence ID" value="KAJ1680145.1"/>
    <property type="molecule type" value="Genomic_DNA"/>
</dbReference>
<organism evidence="1 2">
    <name type="scientific">Spiromyces aspiralis</name>
    <dbReference type="NCBI Taxonomy" id="68401"/>
    <lineage>
        <taxon>Eukaryota</taxon>
        <taxon>Fungi</taxon>
        <taxon>Fungi incertae sedis</taxon>
        <taxon>Zoopagomycota</taxon>
        <taxon>Kickxellomycotina</taxon>
        <taxon>Kickxellomycetes</taxon>
        <taxon>Kickxellales</taxon>
        <taxon>Kickxellaceae</taxon>
        <taxon>Spiromyces</taxon>
    </lineage>
</organism>
<dbReference type="Proteomes" id="UP001145114">
    <property type="component" value="Unassembled WGS sequence"/>
</dbReference>
<name>A0ACC1HVS7_9FUNG</name>
<sequence length="1265" mass="135580">MKFRRSMSTSNALDPATWTHVDSSYDSATTSTVAGCADQGSADDYRTSSSFYSKYHDGTLSSVRSGSILSSYDCQNPTFSHKNSNSKRSGEHSRRHSVSRVRRLFQRNSKHQSVQLPPPPPPPPAATTATVSPSLFEDPAFAQSSATIDPAAYNVASASHHALPHLSNIPFPSPTPWCLSQTPPADQSKALRRHGRPSMLSFHARTGELNDLKSSTPSSAVAPAKPKNVSSKAQWRMSEDRHPTTLLSRLKNKVRRASTQVAHPDPMHGEPAGGGAGGSNISNSTSQLRLISRIVGSNNSTNTLAHERLIQEQGSPAADTISPFPKPEMSGSQPVDTSLGQTQTCRGHFDNKFSASSISATTAPPLAPRTFSNRHAYFSHMSPPADPRHPHSAGGSSSSVHGYSLLHVPTGRRGSSKSFSGELNDPYYNGAGASNFFDPSREYCHQTTASSSLLHQQPPPPPSGGTKRGSISYGRSLPLRLPLKSPSAAAAAAAASYKTQPVPPLPHSHSNSPYLPSSSSNKGSSTAVSCSSPKTTHAASPPESFAFSATPTKNTPSARRKNTDLSVRSLDRSIQKSRSVLALQTQATIKNGAHSSSSSPPPPSPSSSADKTDDGPDNSDQDHATLPMPRSLTIQTAADVSASINDDCIMQRQATGWRYKTKSMLGKVGLLHLADSSFSGSEKQQTSPVSASSPTKPTAGDIDEPLSQQRLRNPPDSSDVRSDSRSGIRSDVPGSPISFSSSLSSSFSSRPKPPPINVNISASLGGDGAQAQPSSTDAFAAIVSSPGANTPEIAAAHYDSQSRLIRRTLRAMWDFTQVKSPKSPIDALQISSPISSQARAASPSSSSQLASINFDAMWRAPHPFTPAYGDNSNKLFGMRLSQAVALTRHSDAVPLPTIVVRCIEYIDKHGLVETGIYRISGAASVVKRLKQMFDPDNGDKGIDFSLPEVDAHAVATLLKMYLRELPESLFTDELTSEFNYLEAAFPSPVVEDIVDCASGALLGNIIERTAVDGAPQTSPNPVDAKARRINDSTGVIELGSQGGPAPTASVAIEPDMTKEEWTKKLGALVERLPSHNYNVLSILLHHLHRVNKHSQANKMPLANLCLIFCTTLKARPHVFLELAHNPDRYFPAEIGYKESDSVDIVAANDSNQTLAGRPAGNPKVSILSDDSGVETRPSKVEKYKKHRSYNGYVVRTATENPKRSEDGLCKDLGGQSGYEKWLEEVRPEWLTQLNVHASVPKKRRSARRSQLIPHTAIAQPIVDSK</sequence>
<evidence type="ECO:0000313" key="2">
    <source>
        <dbReference type="Proteomes" id="UP001145114"/>
    </source>
</evidence>
<reference evidence="1" key="1">
    <citation type="submission" date="2022-06" db="EMBL/GenBank/DDBJ databases">
        <title>Phylogenomic reconstructions and comparative analyses of Kickxellomycotina fungi.</title>
        <authorList>
            <person name="Reynolds N.K."/>
            <person name="Stajich J.E."/>
            <person name="Barry K."/>
            <person name="Grigoriev I.V."/>
            <person name="Crous P."/>
            <person name="Smith M.E."/>
        </authorList>
    </citation>
    <scope>NUCLEOTIDE SEQUENCE</scope>
    <source>
        <strain evidence="1">RSA 2271</strain>
    </source>
</reference>
<proteinExistence type="predicted"/>
<comment type="caution">
    <text evidence="1">The sequence shown here is derived from an EMBL/GenBank/DDBJ whole genome shotgun (WGS) entry which is preliminary data.</text>
</comment>
<gene>
    <name evidence="1" type="ORF">EV182_000598</name>
</gene>
<accession>A0ACC1HVS7</accession>
<evidence type="ECO:0000313" key="1">
    <source>
        <dbReference type="EMBL" id="KAJ1680145.1"/>
    </source>
</evidence>
<keyword evidence="2" id="KW-1185">Reference proteome</keyword>
<protein>
    <submittedName>
        <fullName evidence="1">Uncharacterized protein</fullName>
    </submittedName>
</protein>